<keyword evidence="2" id="KW-0560">Oxidoreductase</keyword>
<evidence type="ECO:0000259" key="3">
    <source>
        <dbReference type="Pfam" id="PF00881"/>
    </source>
</evidence>
<dbReference type="PANTHER" id="PTHR43673">
    <property type="entry name" value="NAD(P)H NITROREDUCTASE YDGI-RELATED"/>
    <property type="match status" value="1"/>
</dbReference>
<comment type="similarity">
    <text evidence="1">Belongs to the nitroreductase family.</text>
</comment>
<accession>A0A024E726</accession>
<evidence type="ECO:0000256" key="2">
    <source>
        <dbReference type="ARBA" id="ARBA00023002"/>
    </source>
</evidence>
<dbReference type="Pfam" id="PF00881">
    <property type="entry name" value="Nitroreductase"/>
    <property type="match status" value="1"/>
</dbReference>
<dbReference type="InterPro" id="IPR029479">
    <property type="entry name" value="Nitroreductase"/>
</dbReference>
<protein>
    <submittedName>
        <fullName evidence="4">Nitroreductase family protein</fullName>
    </submittedName>
</protein>
<evidence type="ECO:0000313" key="4">
    <source>
        <dbReference type="EMBL" id="AHZ68714.1"/>
    </source>
</evidence>
<dbReference type="Gene3D" id="3.40.109.10">
    <property type="entry name" value="NADH Oxidase"/>
    <property type="match status" value="1"/>
</dbReference>
<reference evidence="4 5" key="1">
    <citation type="journal article" date="2012" name="J. Bacteriol.">
        <title>Genome sequence of cold-adapted Pseudomonas mandelii strain JR-1.</title>
        <authorList>
            <person name="Jang S.H."/>
            <person name="Kim J."/>
            <person name="Kim J."/>
            <person name="Hong S."/>
            <person name="Lee C."/>
        </authorList>
    </citation>
    <scope>NUCLEOTIDE SEQUENCE [LARGE SCALE GENOMIC DNA]</scope>
    <source>
        <strain evidence="4 5">JR-1</strain>
    </source>
</reference>
<dbReference type="Proteomes" id="UP000026913">
    <property type="component" value="Chromosome"/>
</dbReference>
<dbReference type="GO" id="GO:0016491">
    <property type="term" value="F:oxidoreductase activity"/>
    <property type="evidence" value="ECO:0007669"/>
    <property type="project" value="UniProtKB-KW"/>
</dbReference>
<proteinExistence type="inferred from homology"/>
<organism evidence="4 5">
    <name type="scientific">Pseudomonas mandelii JR-1</name>
    <dbReference type="NCBI Taxonomy" id="1147786"/>
    <lineage>
        <taxon>Bacteria</taxon>
        <taxon>Pseudomonadati</taxon>
        <taxon>Pseudomonadota</taxon>
        <taxon>Gammaproteobacteria</taxon>
        <taxon>Pseudomonadales</taxon>
        <taxon>Pseudomonadaceae</taxon>
        <taxon>Pseudomonas</taxon>
    </lineage>
</organism>
<evidence type="ECO:0000313" key="5">
    <source>
        <dbReference type="Proteomes" id="UP000026913"/>
    </source>
</evidence>
<dbReference type="KEGG" id="pman:OU5_1635"/>
<dbReference type="InterPro" id="IPR000415">
    <property type="entry name" value="Nitroreductase-like"/>
</dbReference>
<dbReference type="SUPFAM" id="SSF55469">
    <property type="entry name" value="FMN-dependent nitroreductase-like"/>
    <property type="match status" value="1"/>
</dbReference>
<dbReference type="AlphaFoldDB" id="A0A024E726"/>
<dbReference type="RefSeq" id="WP_010461537.1">
    <property type="nucleotide sequence ID" value="NZ_CP005960.1"/>
</dbReference>
<name>A0A024E726_9PSED</name>
<dbReference type="HOGENOM" id="CLU_070764_4_2_6"/>
<sequence length="205" mass="22317">MTNAVIECIESRSAAKYYDPTATLSDDQIRELVRIGTSAPTSFHIQNWRFIAVRSSEAKARLSPIAWSQPPITEAAVTFIICGQLADSSVIPERLAPLVEAGVMPAAMVSDWELPARDLYLEHPQRQRDEAVRTATFGASAIIYAARSLGLGSTPMIGFDAEGVAREFGLAENEVPVMLLAIGAERPGNWAQKPRRPLAEVLDLV</sequence>
<gene>
    <name evidence="4" type="ORF">OU5_1635</name>
</gene>
<dbReference type="EMBL" id="CP005960">
    <property type="protein sequence ID" value="AHZ68714.1"/>
    <property type="molecule type" value="Genomic_DNA"/>
</dbReference>
<feature type="domain" description="Nitroreductase" evidence="3">
    <location>
        <begin position="9"/>
        <end position="183"/>
    </location>
</feature>
<evidence type="ECO:0000256" key="1">
    <source>
        <dbReference type="ARBA" id="ARBA00007118"/>
    </source>
</evidence>